<protein>
    <submittedName>
        <fullName evidence="1">Uncharacterized protein</fullName>
    </submittedName>
</protein>
<dbReference type="PANTHER" id="PTHR47018">
    <property type="entry name" value="CXC DOMAIN-CONTAINING PROTEIN-RELATED"/>
    <property type="match status" value="1"/>
</dbReference>
<dbReference type="PANTHER" id="PTHR47018:SF3">
    <property type="entry name" value="MYCBP-ASSOCIATED PROTEIN"/>
    <property type="match status" value="1"/>
</dbReference>
<dbReference type="OrthoDB" id="6781714at2759"/>
<dbReference type="EMBL" id="CACRXK020021955">
    <property type="protein sequence ID" value="CAB4036366.1"/>
    <property type="molecule type" value="Genomic_DNA"/>
</dbReference>
<accession>A0A7D9JVC2</accession>
<reference evidence="1" key="1">
    <citation type="submission" date="2020-04" db="EMBL/GenBank/DDBJ databases">
        <authorList>
            <person name="Alioto T."/>
            <person name="Alioto T."/>
            <person name="Gomez Garrido J."/>
        </authorList>
    </citation>
    <scope>NUCLEOTIDE SEQUENCE</scope>
    <source>
        <strain evidence="1">A484AB</strain>
    </source>
</reference>
<name>A0A7D9JVC2_PARCT</name>
<gene>
    <name evidence="1" type="ORF">PACLA_8A068255</name>
</gene>
<evidence type="ECO:0000313" key="1">
    <source>
        <dbReference type="EMBL" id="CAB4036366.1"/>
    </source>
</evidence>
<evidence type="ECO:0000313" key="2">
    <source>
        <dbReference type="Proteomes" id="UP001152795"/>
    </source>
</evidence>
<proteinExistence type="predicted"/>
<keyword evidence="2" id="KW-1185">Reference proteome</keyword>
<dbReference type="InterPro" id="IPR033467">
    <property type="entry name" value="Tesmin/TSO1-like_CXC"/>
</dbReference>
<organism evidence="1 2">
    <name type="scientific">Paramuricea clavata</name>
    <name type="common">Red gorgonian</name>
    <name type="synonym">Violescent sea-whip</name>
    <dbReference type="NCBI Taxonomy" id="317549"/>
    <lineage>
        <taxon>Eukaryota</taxon>
        <taxon>Metazoa</taxon>
        <taxon>Cnidaria</taxon>
        <taxon>Anthozoa</taxon>
        <taxon>Octocorallia</taxon>
        <taxon>Malacalcyonacea</taxon>
        <taxon>Plexauridae</taxon>
        <taxon>Paramuricea</taxon>
    </lineage>
</organism>
<dbReference type="AlphaFoldDB" id="A0A7D9JVC2"/>
<dbReference type="Proteomes" id="UP001152795">
    <property type="component" value="Unassembled WGS sequence"/>
</dbReference>
<comment type="caution">
    <text evidence="1">The sequence shown here is derived from an EMBL/GenBank/DDBJ whole genome shotgun (WGS) entry which is preliminary data.</text>
</comment>
<sequence length="700" mass="78254">MVAKSGIPFTNLFVDQTLEQLIRELKVAGGITGITQNAGALDRFFLIAPELIKLIKDFHDSYCTKSDQPATKEHYQLSGSMAVRMFNNSGLIKKGIVKHCDGNPFSRKNINLMNLVSNMEVPENAKDDILLRDEKGTEKFEEFVCERVVASTAKMSIWDPMKKIKLKTFTTCRKKTQCKVGNKLVKLREDRQLLTRFLLVQQSRPSMIQSLSDTIGRYEFSVIPRSLFSSDGLLLIPADKSSFVHAIEECSIELSSEQNSTFDVPSTVESRNKVCIIDAMAIVQAIKKGPLMVYCSDFANAFVRSIKKIISGYEEGRVIFDRYLENSLKAQTRSKRSTGIDPVKFDINDATNIKLVPLKTLLSHIETKSKLTEYLGKAVLREYADSNKSVVVVYGTWTYCNKPNIVDPNIIEHSHEEADTLIPMHVLDASKTDGDTRDIDVYSPDTDVFVYLMDLFSSNNIAGHVRFITGKGKAKRTIDIRTRCEAVGTEKSKGLLGLHAFSGADWGGKFAGISKSRWINHYLTLESDSDAVDAFQKFGEDDFDQESVSDVLESFVCEVYAKNSKCRILGELRWELFRTKNLESEKLPPTLGALKPHIQRANAISAINKGYREPRPQTPLLTDNGWETISDGTISPKKCLEPPAPESVVELVKCGCRSECSTARCSCHKNNLPCTPLCKCGDCSNASDFDVPDQDEDIDE</sequence>
<dbReference type="SMART" id="SM01114">
    <property type="entry name" value="CXC"/>
    <property type="match status" value="1"/>
</dbReference>